<feature type="transmembrane region" description="Helical" evidence="2">
    <location>
        <begin position="160"/>
        <end position="181"/>
    </location>
</feature>
<dbReference type="Proteomes" id="UP001155145">
    <property type="component" value="Unassembled WGS sequence"/>
</dbReference>
<dbReference type="Proteomes" id="UP000829758">
    <property type="component" value="Chromosome"/>
</dbReference>
<keyword evidence="5" id="KW-1185">Reference proteome</keyword>
<name>A0A9X1M7Y6_9MICC</name>
<keyword evidence="2" id="KW-0812">Transmembrane</keyword>
<feature type="compositionally biased region" description="Gly residues" evidence="1">
    <location>
        <begin position="110"/>
        <end position="142"/>
    </location>
</feature>
<reference evidence="3" key="1">
    <citation type="submission" date="2021-10" db="EMBL/GenBank/DDBJ databases">
        <title>Novel species in genus Arthrobacter.</title>
        <authorList>
            <person name="Liu Y."/>
        </authorList>
    </citation>
    <scope>NUCLEOTIDE SEQUENCE</scope>
    <source>
        <strain evidence="5">zg-Y462</strain>
        <strain evidence="3">Zg-Y462</strain>
    </source>
</reference>
<evidence type="ECO:0000256" key="2">
    <source>
        <dbReference type="SAM" id="Phobius"/>
    </source>
</evidence>
<evidence type="ECO:0000313" key="6">
    <source>
        <dbReference type="Proteomes" id="UP001155145"/>
    </source>
</evidence>
<proteinExistence type="predicted"/>
<feature type="region of interest" description="Disordered" evidence="1">
    <location>
        <begin position="22"/>
        <end position="156"/>
    </location>
</feature>
<dbReference type="EMBL" id="CP094984">
    <property type="protein sequence ID" value="UON92808.1"/>
    <property type="molecule type" value="Genomic_DNA"/>
</dbReference>
<evidence type="ECO:0000313" key="3">
    <source>
        <dbReference type="EMBL" id="MCC3273203.1"/>
    </source>
</evidence>
<sequence>MKNCTSCGAELQSHWKFCTNCQAPQPAQSGGSAAAETTQPDRDAIRSEQPTQRFEQAPGQSAAGGQPGQRAESTATSTSVFDPPVMAPAAKSADATGTSGSGFAAPGTPAGPGGTGGTGGTGNNGPGGMGNNGPSGPQGPGGTNTPPSAPKGPRKRSRKVIILVSVLVVLLAVGIGAFFYVQNLIRGGASSPQGAADQLMESIETKDMIGLATLVPLEEREPIQRIQEHLADKMEEFKLEEALTKVGRDEELSEDEFSFDGVTISMEGVEPEIKEIDESTALIRYASGEVKVDIDPAATTGTLRTIFDSLEEEEKVNETIELGELGPDGSPLTLVATERDGRWYVSPMYSVAEMVNASESYDRGSVPEASTGSNSPAEAAKAMVEAVPSVISEGSLSPLAGTLSIHEGSLLYLYQDMFDDAMSGMNGEEISVSDVRFTEGEKDGNRATAVVDNIRLENDYGDEITLTSECIKGESDSDSFCLNGSGYTVEPSAQMFGGLQNLSVTTLEENGKWRVSLGHTLADAVIDWTDSLTREQALALLSLAHSEDASGDIAVDDSTDVTFNSAGFAVLNLRVDEEMSLAAEDEYDFGDMTVYSKDGKEEITTLGYGDEIPEGDYKLVVFAGPEWDEERAEDGGDIDYSKELTLVEDSGTSFSDSYLDPGKDYFYGLLSLSGEAMTHTLKGIEDDGELMFEVSGSVLPIGTPGTVVVTMDGEEHELKLVAGEPATVTIPYPGDGEEHEVTVELFPGEGATTAFLSYNGELSAN</sequence>
<feature type="compositionally biased region" description="Polar residues" evidence="1">
    <location>
        <begin position="22"/>
        <end position="38"/>
    </location>
</feature>
<keyword evidence="2" id="KW-1133">Transmembrane helix</keyword>
<dbReference type="EMBL" id="JAJFZT010000007">
    <property type="protein sequence ID" value="MCC3273203.1"/>
    <property type="molecule type" value="Genomic_DNA"/>
</dbReference>
<accession>A0A9X1M7Y6</accession>
<evidence type="ECO:0000256" key="1">
    <source>
        <dbReference type="SAM" id="MobiDB-lite"/>
    </source>
</evidence>
<feature type="compositionally biased region" description="Low complexity" evidence="1">
    <location>
        <begin position="56"/>
        <end position="71"/>
    </location>
</feature>
<organism evidence="3 6">
    <name type="scientific">Arthrobacter zhangbolii</name>
    <dbReference type="NCBI Taxonomy" id="2886936"/>
    <lineage>
        <taxon>Bacteria</taxon>
        <taxon>Bacillati</taxon>
        <taxon>Actinomycetota</taxon>
        <taxon>Actinomycetes</taxon>
        <taxon>Micrococcales</taxon>
        <taxon>Micrococcaceae</taxon>
        <taxon>Arthrobacter</taxon>
    </lineage>
</organism>
<gene>
    <name evidence="3" type="ORF">LJ755_10740</name>
    <name evidence="4" type="ORF">MUK71_03965</name>
</gene>
<protein>
    <submittedName>
        <fullName evidence="3">Zinc ribbon domain-containing protein</fullName>
    </submittedName>
</protein>
<evidence type="ECO:0000313" key="5">
    <source>
        <dbReference type="Proteomes" id="UP000829758"/>
    </source>
</evidence>
<evidence type="ECO:0000313" key="4">
    <source>
        <dbReference type="EMBL" id="UON92808.1"/>
    </source>
</evidence>
<dbReference type="AlphaFoldDB" id="A0A9X1M7Y6"/>
<dbReference type="RefSeq" id="WP_227929066.1">
    <property type="nucleotide sequence ID" value="NZ_CP094984.1"/>
</dbReference>
<keyword evidence="2" id="KW-0472">Membrane</keyword>